<reference evidence="2" key="1">
    <citation type="submission" date="2016-08" db="EMBL/GenBank/DDBJ databases">
        <authorList>
            <person name="Loux V."/>
            <person name="Rue O."/>
        </authorList>
    </citation>
    <scope>NUCLEOTIDE SEQUENCE [LARGE SCALE GENOMIC DNA]</scope>
    <source>
        <strain evidence="2">INRA Bc05-F1</strain>
    </source>
</reference>
<evidence type="ECO:0000313" key="2">
    <source>
        <dbReference type="Proteomes" id="UP000196052"/>
    </source>
</evidence>
<dbReference type="Proteomes" id="UP000196052">
    <property type="component" value="Unassembled WGS sequence"/>
</dbReference>
<name>A0A1C4G085_9BACI</name>
<evidence type="ECO:0000313" key="1">
    <source>
        <dbReference type="EMBL" id="SCC61608.1"/>
    </source>
</evidence>
<dbReference type="EMBL" id="FMBE01000015">
    <property type="protein sequence ID" value="SCC61608.1"/>
    <property type="molecule type" value="Genomic_DNA"/>
</dbReference>
<organism evidence="1 2">
    <name type="scientific">Bacillus wiedmannii</name>
    <dbReference type="NCBI Taxonomy" id="1890302"/>
    <lineage>
        <taxon>Bacteria</taxon>
        <taxon>Bacillati</taxon>
        <taxon>Bacillota</taxon>
        <taxon>Bacilli</taxon>
        <taxon>Bacillales</taxon>
        <taxon>Bacillaceae</taxon>
        <taxon>Bacillus</taxon>
        <taxon>Bacillus cereus group</taxon>
    </lineage>
</organism>
<sequence length="10" mass="1031">MSGNGQNPIN</sequence>
<proteinExistence type="predicted"/>
<protein>
    <submittedName>
        <fullName evidence="1">Uncharacterized protein</fullName>
    </submittedName>
</protein>
<accession>A0A1C4G085</accession>
<gene>
    <name evidence="1" type="ORF">BC05F1_05146</name>
</gene>